<organism evidence="1 2">
    <name type="scientific">Ajellomyces capsulatus (strain H88)</name>
    <name type="common">Darling's disease fungus</name>
    <name type="synonym">Histoplasma capsulatum</name>
    <dbReference type="NCBI Taxonomy" id="544711"/>
    <lineage>
        <taxon>Eukaryota</taxon>
        <taxon>Fungi</taxon>
        <taxon>Dikarya</taxon>
        <taxon>Ascomycota</taxon>
        <taxon>Pezizomycotina</taxon>
        <taxon>Eurotiomycetes</taxon>
        <taxon>Eurotiomycetidae</taxon>
        <taxon>Onygenales</taxon>
        <taxon>Ajellomycetaceae</taxon>
        <taxon>Histoplasma</taxon>
    </lineage>
</organism>
<proteinExistence type="predicted"/>
<evidence type="ECO:0000313" key="1">
    <source>
        <dbReference type="EMBL" id="QSS53771.1"/>
    </source>
</evidence>
<dbReference type="AlphaFoldDB" id="A0A8A1LIT4"/>
<dbReference type="Proteomes" id="UP000663419">
    <property type="component" value="Chromosome 3"/>
</dbReference>
<reference evidence="1" key="1">
    <citation type="submission" date="2021-01" db="EMBL/GenBank/DDBJ databases">
        <title>Chromosome-level genome assembly of a human fungal pathogen reveals clustering of transcriptionally co-regulated genes.</title>
        <authorList>
            <person name="Voorhies M."/>
            <person name="Cohen S."/>
            <person name="Shea T.P."/>
            <person name="Petrus S."/>
            <person name="Munoz J.F."/>
            <person name="Poplawski S."/>
            <person name="Goldman W.E."/>
            <person name="Michael T."/>
            <person name="Cuomo C.A."/>
            <person name="Sil A."/>
            <person name="Beyhan S."/>
        </authorList>
    </citation>
    <scope>NUCLEOTIDE SEQUENCE</scope>
    <source>
        <strain evidence="1">H88</strain>
    </source>
</reference>
<protein>
    <submittedName>
        <fullName evidence="1">Uncharacterized protein</fullName>
    </submittedName>
</protein>
<sequence length="77" mass="8815">MAHRFSIAGLLDWEYSGFYPEYHELIKSSNGLSTGTCSYQSVFHQNSIECGGYRTTLRRPWWSYHHLVLEGNGGISN</sequence>
<name>A0A8A1LIT4_AJEC8</name>
<dbReference type="VEuPathDB" id="FungiDB:I7I53_01134"/>
<evidence type="ECO:0000313" key="2">
    <source>
        <dbReference type="Proteomes" id="UP000663419"/>
    </source>
</evidence>
<dbReference type="EMBL" id="CP069104">
    <property type="protein sequence ID" value="QSS53771.1"/>
    <property type="molecule type" value="Genomic_DNA"/>
</dbReference>
<accession>A0A8A1LIT4</accession>
<gene>
    <name evidence="1" type="ORF">I7I53_01134</name>
</gene>